<dbReference type="GO" id="GO:0006520">
    <property type="term" value="P:amino acid metabolic process"/>
    <property type="evidence" value="ECO:0007669"/>
    <property type="project" value="InterPro"/>
</dbReference>
<evidence type="ECO:0000313" key="8">
    <source>
        <dbReference type="Proteomes" id="UP000280842"/>
    </source>
</evidence>
<comment type="cofactor">
    <cofactor evidence="1">
        <name>pyridoxal 5'-phosphate</name>
        <dbReference type="ChEBI" id="CHEBI:597326"/>
    </cofactor>
</comment>
<evidence type="ECO:0000256" key="1">
    <source>
        <dbReference type="ARBA" id="ARBA00001933"/>
    </source>
</evidence>
<gene>
    <name evidence="7" type="ORF">CLV39_1338</name>
</gene>
<dbReference type="Proteomes" id="UP000280842">
    <property type="component" value="Unassembled WGS sequence"/>
</dbReference>
<evidence type="ECO:0000256" key="2">
    <source>
        <dbReference type="ARBA" id="ARBA00007441"/>
    </source>
</evidence>
<keyword evidence="4 7" id="KW-0808">Transferase</keyword>
<dbReference type="PANTHER" id="PTHR46383">
    <property type="entry name" value="ASPARTATE AMINOTRANSFERASE"/>
    <property type="match status" value="1"/>
</dbReference>
<dbReference type="InterPro" id="IPR004839">
    <property type="entry name" value="Aminotransferase_I/II_large"/>
</dbReference>
<comment type="similarity">
    <text evidence="2">Belongs to the class-I pyridoxal-phosphate-dependent aminotransferase family.</text>
</comment>
<keyword evidence="8" id="KW-1185">Reference proteome</keyword>
<dbReference type="RefSeq" id="WP_121923448.1">
    <property type="nucleotide sequence ID" value="NZ_REFO01000013.1"/>
</dbReference>
<keyword evidence="3 7" id="KW-0032">Aminotransferase</keyword>
<dbReference type="InterPro" id="IPR015424">
    <property type="entry name" value="PyrdxlP-dep_Trfase"/>
</dbReference>
<evidence type="ECO:0000256" key="5">
    <source>
        <dbReference type="ARBA" id="ARBA00022898"/>
    </source>
</evidence>
<dbReference type="GO" id="GO:0008483">
    <property type="term" value="F:transaminase activity"/>
    <property type="evidence" value="ECO:0007669"/>
    <property type="project" value="UniProtKB-KW"/>
</dbReference>
<dbReference type="InterPro" id="IPR015422">
    <property type="entry name" value="PyrdxlP-dep_Trfase_small"/>
</dbReference>
<feature type="domain" description="Aminotransferase class I/classII large" evidence="6">
    <location>
        <begin position="31"/>
        <end position="383"/>
    </location>
</feature>
<name>A0A3M0B821_9AQUI</name>
<evidence type="ECO:0000313" key="7">
    <source>
        <dbReference type="EMBL" id="RMA93277.1"/>
    </source>
</evidence>
<accession>A0A3M0B821</accession>
<reference evidence="7 8" key="1">
    <citation type="submission" date="2018-10" db="EMBL/GenBank/DDBJ databases">
        <title>Genomic Encyclopedia of Archaeal and Bacterial Type Strains, Phase II (KMG-II): from individual species to whole genera.</title>
        <authorList>
            <person name="Goeker M."/>
        </authorList>
    </citation>
    <scope>NUCLEOTIDE SEQUENCE [LARGE SCALE GENOMIC DNA]</scope>
    <source>
        <strain evidence="7 8">VM1</strain>
    </source>
</reference>
<dbReference type="Gene3D" id="3.90.1150.10">
    <property type="entry name" value="Aspartate Aminotransferase, domain 1"/>
    <property type="match status" value="1"/>
</dbReference>
<evidence type="ECO:0000256" key="4">
    <source>
        <dbReference type="ARBA" id="ARBA00022679"/>
    </source>
</evidence>
<dbReference type="InterPro" id="IPR050596">
    <property type="entry name" value="AspAT/PAT-like"/>
</dbReference>
<sequence length="391" mass="43690">MELSNRIKKVKPSATLVITAKANQLKAQGIDVIGFGAGEPDFDTPDYVKEAAIKALKEGKTKYTPSAGIPQLREAVAQKLKEKNNIEYQPSEVVITPGAKMALYEIFAILLNPEDEVIVPAPYWVSYTEQIKLCDGTYKTPLTSEENEFVFTADLLKENISDKTKAVVINTPSNPTGAVIPKKELEKIAEVCLEKGIMIISDECYEEFAYDEPHFSIASLSKEVRDITFTVGAFSKSYSMTGWRLGWVAAPEKYTKAIASMQSQTVSNPTSFAQYGALEALKDNGKFPKMMREEFIKRRDYIVERLNNIEGIKCVKPQGAFYVFPNIKQYIKGNIKNDIDFAEYLLEEGKVAVVPGSAFGAEGYIRMSYATSMENIKEGLNRIEETLKKLR</sequence>
<protein>
    <submittedName>
        <fullName evidence="7">Aspartate aminotransferase</fullName>
    </submittedName>
</protein>
<proteinExistence type="inferred from homology"/>
<dbReference type="Pfam" id="PF00155">
    <property type="entry name" value="Aminotran_1_2"/>
    <property type="match status" value="1"/>
</dbReference>
<keyword evidence="5" id="KW-0663">Pyridoxal phosphate</keyword>
<organism evidence="7 8">
    <name type="scientific">Hydrogenothermus marinus</name>
    <dbReference type="NCBI Taxonomy" id="133270"/>
    <lineage>
        <taxon>Bacteria</taxon>
        <taxon>Pseudomonadati</taxon>
        <taxon>Aquificota</taxon>
        <taxon>Aquificia</taxon>
        <taxon>Aquificales</taxon>
        <taxon>Hydrogenothermaceae</taxon>
        <taxon>Hydrogenothermus</taxon>
    </lineage>
</organism>
<dbReference type="OrthoDB" id="9803354at2"/>
<dbReference type="EMBL" id="REFO01000013">
    <property type="protein sequence ID" value="RMA93277.1"/>
    <property type="molecule type" value="Genomic_DNA"/>
</dbReference>
<dbReference type="GO" id="GO:0030170">
    <property type="term" value="F:pyridoxal phosphate binding"/>
    <property type="evidence" value="ECO:0007669"/>
    <property type="project" value="InterPro"/>
</dbReference>
<dbReference type="AlphaFoldDB" id="A0A3M0B821"/>
<evidence type="ECO:0000259" key="6">
    <source>
        <dbReference type="Pfam" id="PF00155"/>
    </source>
</evidence>
<evidence type="ECO:0000256" key="3">
    <source>
        <dbReference type="ARBA" id="ARBA00022576"/>
    </source>
</evidence>
<dbReference type="PANTHER" id="PTHR46383:SF1">
    <property type="entry name" value="ASPARTATE AMINOTRANSFERASE"/>
    <property type="match status" value="1"/>
</dbReference>
<dbReference type="SUPFAM" id="SSF53383">
    <property type="entry name" value="PLP-dependent transferases"/>
    <property type="match status" value="1"/>
</dbReference>
<dbReference type="Gene3D" id="3.40.640.10">
    <property type="entry name" value="Type I PLP-dependent aspartate aminotransferase-like (Major domain)"/>
    <property type="match status" value="1"/>
</dbReference>
<comment type="caution">
    <text evidence="7">The sequence shown here is derived from an EMBL/GenBank/DDBJ whole genome shotgun (WGS) entry which is preliminary data.</text>
</comment>
<dbReference type="InterPro" id="IPR015421">
    <property type="entry name" value="PyrdxlP-dep_Trfase_major"/>
</dbReference>
<dbReference type="FunFam" id="3.40.640.10:FF:000033">
    <property type="entry name" value="Aspartate aminotransferase"/>
    <property type="match status" value="1"/>
</dbReference>
<dbReference type="CDD" id="cd00609">
    <property type="entry name" value="AAT_like"/>
    <property type="match status" value="1"/>
</dbReference>